<reference evidence="2 3" key="1">
    <citation type="submission" date="2017-06" db="EMBL/GenBank/DDBJ databases">
        <title>Comparative genomic analysis of Ambrosia Fusariam Clade fungi.</title>
        <authorList>
            <person name="Stajich J.E."/>
            <person name="Carrillo J."/>
            <person name="Kijimoto T."/>
            <person name="Eskalen A."/>
            <person name="O'Donnell K."/>
            <person name="Kasson M."/>
        </authorList>
    </citation>
    <scope>NUCLEOTIDE SEQUENCE [LARGE SCALE GENOMIC DNA]</scope>
    <source>
        <strain evidence="2">UCR3666</strain>
    </source>
</reference>
<sequence length="106" mass="11377">MAEDDAVRLLISTQVVKGDAVCSDTSRIWGNCLNAFPIHLAIIFAVVPHISSPLHGTAAIHNNIVGIFTVVHVLEVYFIAGLETGSPLRVKRLKLSASMIESVQDG</sequence>
<feature type="transmembrane region" description="Helical" evidence="1">
    <location>
        <begin position="63"/>
        <end position="82"/>
    </location>
</feature>
<keyword evidence="3" id="KW-1185">Reference proteome</keyword>
<comment type="caution">
    <text evidence="2">The sequence shown here is derived from an EMBL/GenBank/DDBJ whole genome shotgun (WGS) entry which is preliminary data.</text>
</comment>
<proteinExistence type="predicted"/>
<dbReference type="AlphaFoldDB" id="A0A3M2RZA5"/>
<keyword evidence="1" id="KW-1133">Transmembrane helix</keyword>
<accession>A0A3M2RZA5</accession>
<organism evidence="2 3">
    <name type="scientific">Fusarium kuroshium</name>
    <dbReference type="NCBI Taxonomy" id="2010991"/>
    <lineage>
        <taxon>Eukaryota</taxon>
        <taxon>Fungi</taxon>
        <taxon>Dikarya</taxon>
        <taxon>Ascomycota</taxon>
        <taxon>Pezizomycotina</taxon>
        <taxon>Sordariomycetes</taxon>
        <taxon>Hypocreomycetidae</taxon>
        <taxon>Hypocreales</taxon>
        <taxon>Nectriaceae</taxon>
        <taxon>Fusarium</taxon>
        <taxon>Fusarium solani species complex</taxon>
    </lineage>
</organism>
<feature type="transmembrane region" description="Helical" evidence="1">
    <location>
        <begin position="33"/>
        <end position="51"/>
    </location>
</feature>
<evidence type="ECO:0000313" key="3">
    <source>
        <dbReference type="Proteomes" id="UP000277212"/>
    </source>
</evidence>
<evidence type="ECO:0000313" key="2">
    <source>
        <dbReference type="EMBL" id="RMJ10265.1"/>
    </source>
</evidence>
<keyword evidence="1" id="KW-0472">Membrane</keyword>
<protein>
    <submittedName>
        <fullName evidence="2">Uncharacterized protein</fullName>
    </submittedName>
</protein>
<dbReference type="EMBL" id="NKUJ01000209">
    <property type="protein sequence ID" value="RMJ10265.1"/>
    <property type="molecule type" value="Genomic_DNA"/>
</dbReference>
<dbReference type="Proteomes" id="UP000277212">
    <property type="component" value="Unassembled WGS sequence"/>
</dbReference>
<evidence type="ECO:0000256" key="1">
    <source>
        <dbReference type="SAM" id="Phobius"/>
    </source>
</evidence>
<keyword evidence="1" id="KW-0812">Transmembrane</keyword>
<name>A0A3M2RZA5_9HYPO</name>
<gene>
    <name evidence="2" type="ORF">CDV36_010100</name>
</gene>